<evidence type="ECO:0008006" key="6">
    <source>
        <dbReference type="Google" id="ProtNLM"/>
    </source>
</evidence>
<name>A0A0A0K580_CUCSA</name>
<accession>A0A0A0K580</accession>
<reference evidence="4 5" key="4">
    <citation type="journal article" date="2011" name="BMC Genomics">
        <title>RNA-Seq improves annotation of protein-coding genes in the cucumber genome.</title>
        <authorList>
            <person name="Li Z."/>
            <person name="Zhang Z."/>
            <person name="Yan P."/>
            <person name="Huang S."/>
            <person name="Fei Z."/>
            <person name="Lin K."/>
        </authorList>
    </citation>
    <scope>NUCLEOTIDE SEQUENCE [LARGE SCALE GENOMIC DNA]</scope>
    <source>
        <strain evidence="5">cv. 9930</strain>
    </source>
</reference>
<evidence type="ECO:0000256" key="1">
    <source>
        <dbReference type="SAM" id="MobiDB-lite"/>
    </source>
</evidence>
<feature type="transmembrane region" description="Helical" evidence="2">
    <location>
        <begin position="93"/>
        <end position="112"/>
    </location>
</feature>
<feature type="compositionally biased region" description="Basic and acidic residues" evidence="1">
    <location>
        <begin position="63"/>
        <end position="78"/>
    </location>
</feature>
<evidence type="ECO:0000256" key="2">
    <source>
        <dbReference type="SAM" id="Phobius"/>
    </source>
</evidence>
<organism evidence="4 5">
    <name type="scientific">Cucumis sativus</name>
    <name type="common">Cucumber</name>
    <dbReference type="NCBI Taxonomy" id="3659"/>
    <lineage>
        <taxon>Eukaryota</taxon>
        <taxon>Viridiplantae</taxon>
        <taxon>Streptophyta</taxon>
        <taxon>Embryophyta</taxon>
        <taxon>Tracheophyta</taxon>
        <taxon>Spermatophyta</taxon>
        <taxon>Magnoliopsida</taxon>
        <taxon>eudicotyledons</taxon>
        <taxon>Gunneridae</taxon>
        <taxon>Pentapetalae</taxon>
        <taxon>rosids</taxon>
        <taxon>fabids</taxon>
        <taxon>Cucurbitales</taxon>
        <taxon>Cucurbitaceae</taxon>
        <taxon>Benincaseae</taxon>
        <taxon>Cucumis</taxon>
    </lineage>
</organism>
<dbReference type="Gramene" id="KGN44885">
    <property type="protein sequence ID" value="KGN44885"/>
    <property type="gene ID" value="Csa_7G394050"/>
</dbReference>
<feature type="region of interest" description="Disordered" evidence="1">
    <location>
        <begin position="58"/>
        <end position="86"/>
    </location>
</feature>
<keyword evidence="5" id="KW-1185">Reference proteome</keyword>
<feature type="chain" id="PRO_5001964771" description="Transmembrane protein" evidence="3">
    <location>
        <begin position="27"/>
        <end position="113"/>
    </location>
</feature>
<keyword evidence="2" id="KW-0812">Transmembrane</keyword>
<protein>
    <recommendedName>
        <fullName evidence="6">Transmembrane protein</fullName>
    </recommendedName>
</protein>
<keyword evidence="2" id="KW-1133">Transmembrane helix</keyword>
<reference evidence="4 5" key="2">
    <citation type="journal article" date="2009" name="PLoS ONE">
        <title>An integrated genetic and cytogenetic map of the cucumber genome.</title>
        <authorList>
            <person name="Ren Y."/>
            <person name="Zhang Z."/>
            <person name="Liu J."/>
            <person name="Staub J.E."/>
            <person name="Han Y."/>
            <person name="Cheng Z."/>
            <person name="Li X."/>
            <person name="Lu J."/>
            <person name="Miao H."/>
            <person name="Kang H."/>
            <person name="Xie B."/>
            <person name="Gu X."/>
            <person name="Wang X."/>
            <person name="Du Y."/>
            <person name="Jin W."/>
            <person name="Huang S."/>
        </authorList>
    </citation>
    <scope>NUCLEOTIDE SEQUENCE [LARGE SCALE GENOMIC DNA]</scope>
    <source>
        <strain evidence="5">cv. 9930</strain>
    </source>
</reference>
<proteinExistence type="predicted"/>
<feature type="signal peptide" evidence="3">
    <location>
        <begin position="1"/>
        <end position="26"/>
    </location>
</feature>
<dbReference type="EMBL" id="CM002928">
    <property type="protein sequence ID" value="KGN44885.1"/>
    <property type="molecule type" value="Genomic_DNA"/>
</dbReference>
<evidence type="ECO:0000313" key="4">
    <source>
        <dbReference type="EMBL" id="KGN44885.1"/>
    </source>
</evidence>
<evidence type="ECO:0000313" key="5">
    <source>
        <dbReference type="Proteomes" id="UP000029981"/>
    </source>
</evidence>
<evidence type="ECO:0000256" key="3">
    <source>
        <dbReference type="SAM" id="SignalP"/>
    </source>
</evidence>
<dbReference type="Proteomes" id="UP000029981">
    <property type="component" value="Chromosome 7"/>
</dbReference>
<keyword evidence="2" id="KW-0472">Membrane</keyword>
<keyword evidence="3" id="KW-0732">Signal</keyword>
<dbReference type="AlphaFoldDB" id="A0A0A0K580"/>
<reference evidence="4 5" key="3">
    <citation type="journal article" date="2010" name="BMC Genomics">
        <title>Transcriptome sequencing and comparative analysis of cucumber flowers with different sex types.</title>
        <authorList>
            <person name="Guo S."/>
            <person name="Zheng Y."/>
            <person name="Joung J.G."/>
            <person name="Liu S."/>
            <person name="Zhang Z."/>
            <person name="Crasta O.R."/>
            <person name="Sobral B.W."/>
            <person name="Xu Y."/>
            <person name="Huang S."/>
            <person name="Fei Z."/>
        </authorList>
    </citation>
    <scope>NUCLEOTIDE SEQUENCE [LARGE SCALE GENOMIC DNA]</scope>
    <source>
        <strain evidence="5">cv. 9930</strain>
    </source>
</reference>
<reference evidence="4 5" key="1">
    <citation type="journal article" date="2009" name="Nat. Genet.">
        <title>The genome of the cucumber, Cucumis sativus L.</title>
        <authorList>
            <person name="Huang S."/>
            <person name="Li R."/>
            <person name="Zhang Z."/>
            <person name="Li L."/>
            <person name="Gu X."/>
            <person name="Fan W."/>
            <person name="Lucas W.J."/>
            <person name="Wang X."/>
            <person name="Xie B."/>
            <person name="Ni P."/>
            <person name="Ren Y."/>
            <person name="Zhu H."/>
            <person name="Li J."/>
            <person name="Lin K."/>
            <person name="Jin W."/>
            <person name="Fei Z."/>
            <person name="Li G."/>
            <person name="Staub J."/>
            <person name="Kilian A."/>
            <person name="van der Vossen E.A."/>
            <person name="Wu Y."/>
            <person name="Guo J."/>
            <person name="He J."/>
            <person name="Jia Z."/>
            <person name="Ren Y."/>
            <person name="Tian G."/>
            <person name="Lu Y."/>
            <person name="Ruan J."/>
            <person name="Qian W."/>
            <person name="Wang M."/>
            <person name="Huang Q."/>
            <person name="Li B."/>
            <person name="Xuan Z."/>
            <person name="Cao J."/>
            <person name="Asan"/>
            <person name="Wu Z."/>
            <person name="Zhang J."/>
            <person name="Cai Q."/>
            <person name="Bai Y."/>
            <person name="Zhao B."/>
            <person name="Han Y."/>
            <person name="Li Y."/>
            <person name="Li X."/>
            <person name="Wang S."/>
            <person name="Shi Q."/>
            <person name="Liu S."/>
            <person name="Cho W.K."/>
            <person name="Kim J.Y."/>
            <person name="Xu Y."/>
            <person name="Heller-Uszynska K."/>
            <person name="Miao H."/>
            <person name="Cheng Z."/>
            <person name="Zhang S."/>
            <person name="Wu J."/>
            <person name="Yang Y."/>
            <person name="Kang H."/>
            <person name="Li M."/>
            <person name="Liang H."/>
            <person name="Ren X."/>
            <person name="Shi Z."/>
            <person name="Wen M."/>
            <person name="Jian M."/>
            <person name="Yang H."/>
            <person name="Zhang G."/>
            <person name="Yang Z."/>
            <person name="Chen R."/>
            <person name="Liu S."/>
            <person name="Li J."/>
            <person name="Ma L."/>
            <person name="Liu H."/>
            <person name="Zhou Y."/>
            <person name="Zhao J."/>
            <person name="Fang X."/>
            <person name="Li G."/>
            <person name="Fang L."/>
            <person name="Li Y."/>
            <person name="Liu D."/>
            <person name="Zheng H."/>
            <person name="Zhang Y."/>
            <person name="Qin N."/>
            <person name="Li Z."/>
            <person name="Yang G."/>
            <person name="Yang S."/>
            <person name="Bolund L."/>
            <person name="Kristiansen K."/>
            <person name="Zheng H."/>
            <person name="Li S."/>
            <person name="Zhang X."/>
            <person name="Yang H."/>
            <person name="Wang J."/>
            <person name="Sun R."/>
            <person name="Zhang B."/>
            <person name="Jiang S."/>
            <person name="Wang J."/>
            <person name="Du Y."/>
            <person name="Li S."/>
        </authorList>
    </citation>
    <scope>NUCLEOTIDE SEQUENCE [LARGE SCALE GENOMIC DNA]</scope>
    <source>
        <strain evidence="5">cv. 9930</strain>
    </source>
</reference>
<gene>
    <name evidence="4" type="ORF">Csa_7G394050</name>
</gene>
<sequence length="113" mass="12414">MGAIIKYLVSIALVATLLLLSKPVSTFVVDHEEISNSNNIMLLRKSLQVTDGHQIANGYQNSLKDEDTKKDEHKEPPKKAHCPNKKSLANRGGTMLFGVGSLLCFSIVYGLFI</sequence>